<dbReference type="RefSeq" id="WP_182950787.1">
    <property type="nucleotide sequence ID" value="NZ_JABEQK010000013.1"/>
</dbReference>
<dbReference type="EMBL" id="JABEQK010000013">
    <property type="protein sequence ID" value="MBB2206247.1"/>
    <property type="molecule type" value="Genomic_DNA"/>
</dbReference>
<dbReference type="GO" id="GO:0016491">
    <property type="term" value="F:oxidoreductase activity"/>
    <property type="evidence" value="ECO:0007669"/>
    <property type="project" value="InterPro"/>
</dbReference>
<dbReference type="InterPro" id="IPR002937">
    <property type="entry name" value="Amino_oxidase"/>
</dbReference>
<dbReference type="Pfam" id="PF01593">
    <property type="entry name" value="Amino_oxidase"/>
    <property type="match status" value="1"/>
</dbReference>
<dbReference type="PANTHER" id="PTHR42923:SF47">
    <property type="entry name" value="BLR3003 PROTEIN"/>
    <property type="match status" value="1"/>
</dbReference>
<dbReference type="Gene3D" id="3.50.50.60">
    <property type="entry name" value="FAD/NAD(P)-binding domain"/>
    <property type="match status" value="2"/>
</dbReference>
<sequence length="432" mass="45830">MAGHVHIVGGGLGGLSAAVELAGSGGRLTVYEAGPACGGRARSYHDRHLGCRIDNGNHLLLSANDAVFRYLGLIGAEKTLVGPDRPIFPFVDLGDRSRWTLDLSRGLIPFWLLSRHRRVPGMRLSEIRSLTRLMQATPEQTVAECLLPGMLSTRLLEPFAVSALNTLCDSGSAALLGAVIRESLAKGGRACLPRFPAIGLSESFVDPALEHLALMKAEVRTGCRVSAVMAADGRVTGLRLPEGEVALDADDILIVAVMAPVAADLLGGVVPGLVVPDAFESIVNVHFRLDPAPVALGALERARFIGVVGGVSEWVFVKEDILSVTVSAANRYADRDNDELAAVIWNEVRAAVGPALAHPLPVDMPPMRMVRERRATFAATPAQERLRPPARTPLDNLILAGDWTATGLPATIEGAIRSGVTAARAARAPIRR</sequence>
<feature type="domain" description="Amine oxidase" evidence="1">
    <location>
        <begin position="12"/>
        <end position="425"/>
    </location>
</feature>
<proteinExistence type="predicted"/>
<protein>
    <submittedName>
        <fullName evidence="2">NAD(P)-binding protein</fullName>
    </submittedName>
</protein>
<evidence type="ECO:0000313" key="3">
    <source>
        <dbReference type="Proteomes" id="UP000540556"/>
    </source>
</evidence>
<dbReference type="InterPro" id="IPR017830">
    <property type="entry name" value="SQase_HpnE"/>
</dbReference>
<dbReference type="SUPFAM" id="SSF51905">
    <property type="entry name" value="FAD/NAD(P)-binding domain"/>
    <property type="match status" value="1"/>
</dbReference>
<keyword evidence="3" id="KW-1185">Reference proteome</keyword>
<organism evidence="2 3">
    <name type="scientific">Gluconacetobacter takamatsuzukensis</name>
    <dbReference type="NCBI Taxonomy" id="1286190"/>
    <lineage>
        <taxon>Bacteria</taxon>
        <taxon>Pseudomonadati</taxon>
        <taxon>Pseudomonadota</taxon>
        <taxon>Alphaproteobacteria</taxon>
        <taxon>Acetobacterales</taxon>
        <taxon>Acetobacteraceae</taxon>
        <taxon>Gluconacetobacter</taxon>
    </lineage>
</organism>
<dbReference type="NCBIfam" id="TIGR03467">
    <property type="entry name" value="HpnE"/>
    <property type="match status" value="1"/>
</dbReference>
<dbReference type="Gene3D" id="3.90.660.10">
    <property type="match status" value="1"/>
</dbReference>
<dbReference type="InterPro" id="IPR036188">
    <property type="entry name" value="FAD/NAD-bd_sf"/>
</dbReference>
<evidence type="ECO:0000259" key="1">
    <source>
        <dbReference type="Pfam" id="PF01593"/>
    </source>
</evidence>
<dbReference type="Gene3D" id="3.90.660.20">
    <property type="entry name" value="Protoporphyrinogen oxidase, mitochondrial, domain 2"/>
    <property type="match status" value="1"/>
</dbReference>
<evidence type="ECO:0000313" key="2">
    <source>
        <dbReference type="EMBL" id="MBB2206247.1"/>
    </source>
</evidence>
<gene>
    <name evidence="2" type="ORF">HLH27_14665</name>
</gene>
<dbReference type="InterPro" id="IPR050464">
    <property type="entry name" value="Zeta_carotene_desat/Oxidored"/>
</dbReference>
<comment type="caution">
    <text evidence="2">The sequence shown here is derived from an EMBL/GenBank/DDBJ whole genome shotgun (WGS) entry which is preliminary data.</text>
</comment>
<name>A0A7W4KFX6_9PROT</name>
<accession>A0A7W4KFX6</accession>
<dbReference type="AlphaFoldDB" id="A0A7W4KFX6"/>
<dbReference type="PANTHER" id="PTHR42923">
    <property type="entry name" value="PROTOPORPHYRINOGEN OXIDASE"/>
    <property type="match status" value="1"/>
</dbReference>
<dbReference type="Proteomes" id="UP000540556">
    <property type="component" value="Unassembled WGS sequence"/>
</dbReference>
<reference evidence="2 3" key="1">
    <citation type="submission" date="2020-04" db="EMBL/GenBank/DDBJ databases">
        <title>Description of novel Gluconacetobacter.</title>
        <authorList>
            <person name="Sombolestani A."/>
        </authorList>
    </citation>
    <scope>NUCLEOTIDE SEQUENCE [LARGE SCALE GENOMIC DNA]</scope>
    <source>
        <strain evidence="2 3">LMG 27800</strain>
    </source>
</reference>